<keyword evidence="3" id="KW-1133">Transmembrane helix</keyword>
<dbReference type="SUPFAM" id="SSF47090">
    <property type="entry name" value="PGBD-like"/>
    <property type="match status" value="1"/>
</dbReference>
<reference evidence="4 5" key="1">
    <citation type="submission" date="2016-06" db="EMBL/GenBank/DDBJ databases">
        <title>Genome sequence of Oerskovia enterophila DSM 43852.</title>
        <authorList>
            <person name="Poehlein A."/>
            <person name="Jag V."/>
            <person name="Bengelsdorf F.R."/>
            <person name="Daniel R."/>
            <person name="Duerre P."/>
        </authorList>
    </citation>
    <scope>NUCLEOTIDE SEQUENCE [LARGE SCALE GENOMIC DNA]</scope>
    <source>
        <strain evidence="4 5">DSM 43852</strain>
    </source>
</reference>
<keyword evidence="5" id="KW-1185">Reference proteome</keyword>
<feature type="coiled-coil region" evidence="1">
    <location>
        <begin position="315"/>
        <end position="342"/>
    </location>
</feature>
<protein>
    <recommendedName>
        <fullName evidence="6">Peptidoglycan binding domain protein</fullName>
    </recommendedName>
</protein>
<feature type="region of interest" description="Disordered" evidence="2">
    <location>
        <begin position="1"/>
        <end position="49"/>
    </location>
</feature>
<dbReference type="Proteomes" id="UP000093412">
    <property type="component" value="Unassembled WGS sequence"/>
</dbReference>
<dbReference type="Gene3D" id="2.40.420.20">
    <property type="match status" value="1"/>
</dbReference>
<comment type="caution">
    <text evidence="4">The sequence shown here is derived from an EMBL/GenBank/DDBJ whole genome shotgun (WGS) entry which is preliminary data.</text>
</comment>
<feature type="compositionally biased region" description="Gly residues" evidence="2">
    <location>
        <begin position="432"/>
        <end position="443"/>
    </location>
</feature>
<organism evidence="4 5">
    <name type="scientific">Oerskovia enterophila</name>
    <dbReference type="NCBI Taxonomy" id="43678"/>
    <lineage>
        <taxon>Bacteria</taxon>
        <taxon>Bacillati</taxon>
        <taxon>Actinomycetota</taxon>
        <taxon>Actinomycetes</taxon>
        <taxon>Micrococcales</taxon>
        <taxon>Cellulomonadaceae</taxon>
        <taxon>Oerskovia</taxon>
    </lineage>
</organism>
<sequence>MRGPRSRRAVSASTDDLFGGGSAPTVELDPEDTGQAPDTDATPPKEPGTGLRGHRLIWLVAGVAVLSLLAGILVSRLIVSPAQAAADAKAPAAGLITVPVETKVIANDVTLRGDVKYDDAVQVKVETADLGGPAVVTGQVPTVGAELGQVSVALEVSGRPVVVLPGDLPAYRTLRVGVSGPDVSQLKASLAAVGIDPGKVDSNVYDASTAAAVDKLYATVGYPSPASDEEARAGVESATQGVKDAEANLDAAQGALAAAKGGATDVEKLQADNAVRAAERALATAEAEGGDVAGAQDELRLAKAQRAEVDKPKNVAEQSAAVTTAQRQLEDARKALSEARSATLTALPASEVLFLASLPRRVDEVLVERGATISGPVMAVSGAALVIEASAAASDAELLQPGAKATFVLPDDSEATATVVSVEARKAEAEGKGGSGGNGGDSGSGAAKGARFTVALTPDALTPEQVTLLQGSNVRLTIPVSSTAGEVLAVPLAALTAGPGGESRVEVVRGDAKASTTKDRDTELVAVQTGLAAGGFVEIVSSDGSLEVGDKVVVGK</sequence>
<feature type="transmembrane region" description="Helical" evidence="3">
    <location>
        <begin position="56"/>
        <end position="79"/>
    </location>
</feature>
<dbReference type="InterPro" id="IPR036366">
    <property type="entry name" value="PGBDSf"/>
</dbReference>
<evidence type="ECO:0000313" key="4">
    <source>
        <dbReference type="EMBL" id="OCI31345.1"/>
    </source>
</evidence>
<evidence type="ECO:0000256" key="3">
    <source>
        <dbReference type="SAM" id="Phobius"/>
    </source>
</evidence>
<keyword evidence="3" id="KW-0812">Transmembrane</keyword>
<dbReference type="EMBL" id="MAQA01000019">
    <property type="protein sequence ID" value="OCI31345.1"/>
    <property type="molecule type" value="Genomic_DNA"/>
</dbReference>
<evidence type="ECO:0000313" key="5">
    <source>
        <dbReference type="Proteomes" id="UP000093412"/>
    </source>
</evidence>
<evidence type="ECO:0008006" key="6">
    <source>
        <dbReference type="Google" id="ProtNLM"/>
    </source>
</evidence>
<dbReference type="Gene3D" id="1.10.101.10">
    <property type="entry name" value="PGBD-like superfamily/PGBD"/>
    <property type="match status" value="1"/>
</dbReference>
<keyword evidence="3" id="KW-0472">Membrane</keyword>
<feature type="region of interest" description="Disordered" evidence="2">
    <location>
        <begin position="426"/>
        <end position="445"/>
    </location>
</feature>
<gene>
    <name evidence="4" type="ORF">OERS_18980</name>
</gene>
<feature type="coiled-coil region" evidence="1">
    <location>
        <begin position="235"/>
        <end position="288"/>
    </location>
</feature>
<accession>A0ABX2Y463</accession>
<evidence type="ECO:0000256" key="1">
    <source>
        <dbReference type="SAM" id="Coils"/>
    </source>
</evidence>
<dbReference type="InterPro" id="IPR036365">
    <property type="entry name" value="PGBD-like_sf"/>
</dbReference>
<name>A0ABX2Y463_9CELL</name>
<evidence type="ECO:0000256" key="2">
    <source>
        <dbReference type="SAM" id="MobiDB-lite"/>
    </source>
</evidence>
<proteinExistence type="predicted"/>
<keyword evidence="1" id="KW-0175">Coiled coil</keyword>